<dbReference type="InterPro" id="IPR029676">
    <property type="entry name" value="CFAP221"/>
</dbReference>
<name>A0A401S465_CHIPU</name>
<comment type="caution">
    <text evidence="1">The sequence shown here is derived from an EMBL/GenBank/DDBJ whole genome shotgun (WGS) entry which is preliminary data.</text>
</comment>
<dbReference type="GO" id="GO:0003341">
    <property type="term" value="P:cilium movement"/>
    <property type="evidence" value="ECO:0007669"/>
    <property type="project" value="InterPro"/>
</dbReference>
<keyword evidence="2" id="KW-1185">Reference proteome</keyword>
<evidence type="ECO:0000313" key="2">
    <source>
        <dbReference type="Proteomes" id="UP000287033"/>
    </source>
</evidence>
<dbReference type="OrthoDB" id="5538672at2759"/>
<dbReference type="EMBL" id="BEZZ01000079">
    <property type="protein sequence ID" value="GCC25187.1"/>
    <property type="molecule type" value="Genomic_DNA"/>
</dbReference>
<accession>A0A401S465</accession>
<dbReference type="GO" id="GO:0044458">
    <property type="term" value="P:motile cilium assembly"/>
    <property type="evidence" value="ECO:0007669"/>
    <property type="project" value="TreeGrafter"/>
</dbReference>
<evidence type="ECO:0000313" key="1">
    <source>
        <dbReference type="EMBL" id="GCC25187.1"/>
    </source>
</evidence>
<protein>
    <submittedName>
        <fullName evidence="1">Uncharacterized protein</fullName>
    </submittedName>
</protein>
<gene>
    <name evidence="1" type="ORF">chiPu_0003593</name>
</gene>
<organism evidence="1 2">
    <name type="scientific">Chiloscyllium punctatum</name>
    <name type="common">Brownbanded bambooshark</name>
    <name type="synonym">Hemiscyllium punctatum</name>
    <dbReference type="NCBI Taxonomy" id="137246"/>
    <lineage>
        <taxon>Eukaryota</taxon>
        <taxon>Metazoa</taxon>
        <taxon>Chordata</taxon>
        <taxon>Craniata</taxon>
        <taxon>Vertebrata</taxon>
        <taxon>Chondrichthyes</taxon>
        <taxon>Elasmobranchii</taxon>
        <taxon>Galeomorphii</taxon>
        <taxon>Galeoidea</taxon>
        <taxon>Orectolobiformes</taxon>
        <taxon>Hemiscylliidae</taxon>
        <taxon>Chiloscyllium</taxon>
    </lineage>
</organism>
<dbReference type="PANTHER" id="PTHR46500:SF1">
    <property type="entry name" value="CILIA- AND FLAGELLA-ASSOCIATED PROTEIN 221"/>
    <property type="match status" value="1"/>
</dbReference>
<dbReference type="Proteomes" id="UP000287033">
    <property type="component" value="Unassembled WGS sequence"/>
</dbReference>
<dbReference type="STRING" id="137246.A0A401S465"/>
<dbReference type="OMA" id="RQNTYEE"/>
<dbReference type="GO" id="GO:0097729">
    <property type="term" value="C:9+2 motile cilium"/>
    <property type="evidence" value="ECO:0007669"/>
    <property type="project" value="TreeGrafter"/>
</dbReference>
<dbReference type="AlphaFoldDB" id="A0A401S465"/>
<reference evidence="1 2" key="1">
    <citation type="journal article" date="2018" name="Nat. Ecol. Evol.">
        <title>Shark genomes provide insights into elasmobranch evolution and the origin of vertebrates.</title>
        <authorList>
            <person name="Hara Y"/>
            <person name="Yamaguchi K"/>
            <person name="Onimaru K"/>
            <person name="Kadota M"/>
            <person name="Koyanagi M"/>
            <person name="Keeley SD"/>
            <person name="Tatsumi K"/>
            <person name="Tanaka K"/>
            <person name="Motone F"/>
            <person name="Kageyama Y"/>
            <person name="Nozu R"/>
            <person name="Adachi N"/>
            <person name="Nishimura O"/>
            <person name="Nakagawa R"/>
            <person name="Tanegashima C"/>
            <person name="Kiyatake I"/>
            <person name="Matsumoto R"/>
            <person name="Murakumo K"/>
            <person name="Nishida K"/>
            <person name="Terakita A"/>
            <person name="Kuratani S"/>
            <person name="Sato K"/>
            <person name="Hyodo S Kuraku.S."/>
        </authorList>
    </citation>
    <scope>NUCLEOTIDE SEQUENCE [LARGE SCALE GENOMIC DNA]</scope>
</reference>
<sequence length="450" mass="52385">MIHLDVPMPEKECERHEVKVLLKRVLRSIGQLPSHVPEFDPYSNDPWQVRHRALKHFQQAARKIIIQCRVNRRLILLQKLVKNLKRRYESKLSLKESSILSIGRTVQESEDRYYFEIGDIQPFMFPYYVSPDWKDELAADALGPVSVRPSEVVVDQVVPFFNLKVYQRYKQMEYNPYSTQYVSSSYLPLTLSRPLRSGAEDELYLILPTKKTDTGTEASMDELHEKHHHVENKEKHITTKTSILFLKPPQGLIKQPDYHPLHVFVIWMMIIQDLSPNPLTVMLLNKQEIIKGVMTWKKFPSAALLSLSNSDFLTSTWVPRWSDVFPSDMLPVNAPTQLDRLPDEDRENIAMESSEEVDLTPEMLEAEFTMIESPLQLPESPKDETAKDDGEPLKANLSQTSFTDEIVTREKREEQLNQWLESNNNRLGSSIQLRIEQLRELCINKHLLLK</sequence>
<dbReference type="PANTHER" id="PTHR46500">
    <property type="entry name" value="CILIA- AND FLAGELLA-ASSOCIATED PROTEIN 221"/>
    <property type="match status" value="1"/>
</dbReference>
<proteinExistence type="predicted"/>